<name>A0A9X8D550_9BURK</name>
<dbReference type="InterPro" id="IPR012340">
    <property type="entry name" value="NA-bd_OB-fold"/>
</dbReference>
<dbReference type="InterPro" id="IPR052513">
    <property type="entry name" value="Thioester_dehydratase-like"/>
</dbReference>
<sequence>MSTESNHPVPVPPTRLRTSFFMDYPVGLFNGRFAREMRDNGRLLGIVCRHCGFSLLPPQAVCTVCHGENFEDPNWVEMGPEATVAGFMTFNMPYIDSNDLSVKKGSSTVGQLMVDSPGKTTGFLWHFIGEVEAGKLRNGMRVRAVFRPKEERQGLMTDILYWCPVDSDHPTQGD</sequence>
<dbReference type="RefSeq" id="WP_119554138.1">
    <property type="nucleotide sequence ID" value="NZ_QXMN01000015.1"/>
</dbReference>
<keyword evidence="3" id="KW-1185">Reference proteome</keyword>
<dbReference type="EMBL" id="QXMN01000015">
    <property type="protein sequence ID" value="RIX79602.1"/>
    <property type="molecule type" value="Genomic_DNA"/>
</dbReference>
<evidence type="ECO:0000313" key="3">
    <source>
        <dbReference type="Proteomes" id="UP000265619"/>
    </source>
</evidence>
<dbReference type="OrthoDB" id="5514845at2"/>
<evidence type="ECO:0000259" key="1">
    <source>
        <dbReference type="Pfam" id="PF12172"/>
    </source>
</evidence>
<dbReference type="SUPFAM" id="SSF50249">
    <property type="entry name" value="Nucleic acid-binding proteins"/>
    <property type="match status" value="1"/>
</dbReference>
<dbReference type="PANTHER" id="PTHR34075">
    <property type="entry name" value="BLR3430 PROTEIN"/>
    <property type="match status" value="1"/>
</dbReference>
<gene>
    <name evidence="2" type="ORF">D3H34_14105</name>
</gene>
<evidence type="ECO:0000313" key="2">
    <source>
        <dbReference type="EMBL" id="RIX79602.1"/>
    </source>
</evidence>
<dbReference type="Gene3D" id="6.10.30.10">
    <property type="match status" value="1"/>
</dbReference>
<comment type="caution">
    <text evidence="2">The sequence shown here is derived from an EMBL/GenBank/DDBJ whole genome shotgun (WGS) entry which is preliminary data.</text>
</comment>
<accession>A0A9X8D550</accession>
<dbReference type="PANTHER" id="PTHR34075:SF4">
    <property type="entry name" value="DUF35 DOMAIN-CONTAINING PROTEIN"/>
    <property type="match status" value="1"/>
</dbReference>
<dbReference type="AlphaFoldDB" id="A0A9X8D550"/>
<dbReference type="InterPro" id="IPR022002">
    <property type="entry name" value="ChsH2_Znr"/>
</dbReference>
<reference evidence="2 3" key="1">
    <citation type="submission" date="2018-09" db="EMBL/GenBank/DDBJ databases">
        <title>Acidovorax cavernicola nov. sp. isolated from Gruta de las Maravillas (Aracena, Spain).</title>
        <authorList>
            <person name="Jurado V."/>
            <person name="Gutierrez-Patricio S."/>
            <person name="Gonzalez-Pimentel J.L."/>
            <person name="Miller A.Z."/>
            <person name="Laiz L."/>
            <person name="Saiz-Jimenez C."/>
        </authorList>
    </citation>
    <scope>NUCLEOTIDE SEQUENCE [LARGE SCALE GENOMIC DNA]</scope>
    <source>
        <strain evidence="2 3">1011MAR4D40.2</strain>
    </source>
</reference>
<dbReference type="Proteomes" id="UP000265619">
    <property type="component" value="Unassembled WGS sequence"/>
</dbReference>
<feature type="domain" description="ChsH2 rubredoxin-like zinc ribbon" evidence="1">
    <location>
        <begin position="36"/>
        <end position="71"/>
    </location>
</feature>
<proteinExistence type="predicted"/>
<dbReference type="Pfam" id="PF12172">
    <property type="entry name" value="zf-ChsH2"/>
    <property type="match status" value="1"/>
</dbReference>
<protein>
    <recommendedName>
        <fullName evidence="1">ChsH2 rubredoxin-like zinc ribbon domain-containing protein</fullName>
    </recommendedName>
</protein>
<organism evidence="2 3">
    <name type="scientific">Acidovorax cavernicola</name>
    <dbReference type="NCBI Taxonomy" id="1675792"/>
    <lineage>
        <taxon>Bacteria</taxon>
        <taxon>Pseudomonadati</taxon>
        <taxon>Pseudomonadota</taxon>
        <taxon>Betaproteobacteria</taxon>
        <taxon>Burkholderiales</taxon>
        <taxon>Comamonadaceae</taxon>
        <taxon>Acidovorax</taxon>
    </lineage>
</organism>